<dbReference type="SUPFAM" id="SSF56112">
    <property type="entry name" value="Protein kinase-like (PK-like)"/>
    <property type="match status" value="1"/>
</dbReference>
<keyword evidence="2" id="KW-0808">Transferase</keyword>
<dbReference type="PANTHER" id="PTHR43173">
    <property type="entry name" value="ABC1 FAMILY PROTEIN"/>
    <property type="match status" value="1"/>
</dbReference>
<evidence type="ECO:0000313" key="3">
    <source>
        <dbReference type="Proteomes" id="UP000525652"/>
    </source>
</evidence>
<comment type="caution">
    <text evidence="2">The sequence shown here is derived from an EMBL/GenBank/DDBJ whole genome shotgun (WGS) entry which is preliminary data.</text>
</comment>
<dbReference type="AlphaFoldDB" id="A0A7X1AXQ3"/>
<dbReference type="RefSeq" id="WP_185691633.1">
    <property type="nucleotide sequence ID" value="NZ_JACHVA010000040.1"/>
</dbReference>
<accession>A0A7X1AXQ3</accession>
<proteinExistence type="predicted"/>
<dbReference type="InterPro" id="IPR034646">
    <property type="entry name" value="ADCK3_dom"/>
</dbReference>
<dbReference type="Proteomes" id="UP000525652">
    <property type="component" value="Unassembled WGS sequence"/>
</dbReference>
<evidence type="ECO:0000259" key="1">
    <source>
        <dbReference type="Pfam" id="PF03109"/>
    </source>
</evidence>
<dbReference type="InterPro" id="IPR011009">
    <property type="entry name" value="Kinase-like_dom_sf"/>
</dbReference>
<dbReference type="Pfam" id="PF03109">
    <property type="entry name" value="ABC1"/>
    <property type="match status" value="1"/>
</dbReference>
<feature type="domain" description="ABC1 atypical kinase-like" evidence="1">
    <location>
        <begin position="93"/>
        <end position="322"/>
    </location>
</feature>
<dbReference type="CDD" id="cd13970">
    <property type="entry name" value="ABC1_ADCK3"/>
    <property type="match status" value="1"/>
</dbReference>
<name>A0A7X1AXQ3_9BACT</name>
<dbReference type="InterPro" id="IPR051130">
    <property type="entry name" value="Mito_struct-func_regulator"/>
</dbReference>
<keyword evidence="2" id="KW-0418">Kinase</keyword>
<keyword evidence="3" id="KW-1185">Reference proteome</keyword>
<dbReference type="PANTHER" id="PTHR43173:SF19">
    <property type="entry name" value="AARF DOMAIN-CONTAINING PROTEIN KINASE 1"/>
    <property type="match status" value="1"/>
</dbReference>
<protein>
    <submittedName>
        <fullName evidence="2">AarF/ABC1/UbiB kinase family protein</fullName>
    </submittedName>
</protein>
<dbReference type="GO" id="GO:0016301">
    <property type="term" value="F:kinase activity"/>
    <property type="evidence" value="ECO:0007669"/>
    <property type="project" value="UniProtKB-KW"/>
</dbReference>
<sequence length="449" mass="50695">MKEQTSIPKGKIGRAAALVNAGAKIGVNYTRYRAKRLVTGKDDRESLHRANASDSYGALSRLKGGPLKIAQMLSIDTALLPTAYATEFSKAHYQAPPLSYPLVERTFRREFGRSPLEIFDEFSREAVSGASIGQVHKAVKDGREFAVKVQYPGVAASLENDLRLVRPFAMRLFQLSAAEIDPYLEEVKARLIEETDYEMEWRRGTDLAERTLGSVPVRIPRYFPEYSTRRILTMEWVEGVPLDRFIETDPAPELRNRIGQHLWDFYHHQVHALRAFHADPHPGNFFVKDGELWVLDFGCVKEIPDDFHEAYFRLLEPGVATDPALLEKSLRNLDLVLDSDSERAREVLMAMFRESVQLLSRPFVEGEFDFGDPGYLEEVREFGERTGNDPEIRKVGSGRGSAHGLYVNRAYFGLYSLMGMLGARIRTTRPVLGGGENGYLGFIPTETVS</sequence>
<organism evidence="2 3">
    <name type="scientific">Puniceicoccus vermicola</name>
    <dbReference type="NCBI Taxonomy" id="388746"/>
    <lineage>
        <taxon>Bacteria</taxon>
        <taxon>Pseudomonadati</taxon>
        <taxon>Verrucomicrobiota</taxon>
        <taxon>Opitutia</taxon>
        <taxon>Puniceicoccales</taxon>
        <taxon>Puniceicoccaceae</taxon>
        <taxon>Puniceicoccus</taxon>
    </lineage>
</organism>
<evidence type="ECO:0000313" key="2">
    <source>
        <dbReference type="EMBL" id="MBC2600898.1"/>
    </source>
</evidence>
<dbReference type="EMBL" id="JACHVA010000040">
    <property type="protein sequence ID" value="MBC2600898.1"/>
    <property type="molecule type" value="Genomic_DNA"/>
</dbReference>
<gene>
    <name evidence="2" type="ORF">H5P30_03795</name>
</gene>
<dbReference type="InterPro" id="IPR004147">
    <property type="entry name" value="ABC1_dom"/>
</dbReference>
<reference evidence="2 3" key="1">
    <citation type="submission" date="2020-07" db="EMBL/GenBank/DDBJ databases">
        <authorList>
            <person name="Feng X."/>
        </authorList>
    </citation>
    <scope>NUCLEOTIDE SEQUENCE [LARGE SCALE GENOMIC DNA]</scope>
    <source>
        <strain evidence="2 3">JCM14086</strain>
    </source>
</reference>